<sequence>MERDGKQPYIRQQAEGENLYARLQRETLTEVQRLSGKVWTDYNIHDPGVTLADITNYMLAETDYKLGFNLTDYLTAEDGKFNPERFGLFLPNEVYTTTPVTAEDYRKLFFAHVSGLDNVWVECDAVSGSYTVKIVLPPFGEDDENKVVKQVKEVYHGHRNLCEYLREVIVVQPEELEFHAEFEIEPGKDASVVLAKIYWTILNYLSGGVNIFMPKEMAPLGMSSENELLKVVPEEWLEGSEDVIRVIIPRQQNTEYELYKKLWQVEGIHSFSTCYLMKNGEPLTDFFGGFSLKIPKKEEELKVCIRCGRFTEKVDMKRFKEYLKIFYYTEGHIREQKSGRKEYDWGVPNSTYRNIFSHTSITEEFPACYRLSPNREIPTSFEAYLKLYDKVVEDGLKEVEYLPRLLSLFAEDFAILMEKSDRKRDILMLKSRYLDFLDRLYGVESHPVWLSEQNSYGETEEGTLLRRMNFLRHVAGLIKNRARARNIIVSGGEGNAPMVKEWFCLLLGINESDEHIISNVLPSYNLQLIEKKPDKPLFDRIDSLLIDERMLEADNVLEVDYKELSADEAEKRKEYNQMRQELPIFNENRISGDLFRGGTRLDNYKIVKVGKDEYMLVFHNRERSGWTNLGRADGRERLNTLANILRRTLRDLNQECETIYVIEPVLTDPERPFRLLVVLPIWTQRFHTPRFREKCGELLRTIIPAHLTGTIYWLDEGVMRKFEGCYRQLMRTLGNSDLRDYGKQLLDAIYELLKNAIEMQELDDKY</sequence>
<accession>A0A3E5B119</accession>
<name>A0A3E5B119_9BACE</name>
<evidence type="ECO:0000313" key="1">
    <source>
        <dbReference type="EMBL" id="RGN31259.1"/>
    </source>
</evidence>
<reference evidence="1 2" key="1">
    <citation type="submission" date="2018-08" db="EMBL/GenBank/DDBJ databases">
        <title>A genome reference for cultivated species of the human gut microbiota.</title>
        <authorList>
            <person name="Zou Y."/>
            <person name="Xue W."/>
            <person name="Luo G."/>
        </authorList>
    </citation>
    <scope>NUCLEOTIDE SEQUENCE [LARGE SCALE GENOMIC DNA]</scope>
    <source>
        <strain evidence="1 2">OM05-15BH</strain>
    </source>
</reference>
<comment type="caution">
    <text evidence="1">The sequence shown here is derived from an EMBL/GenBank/DDBJ whole genome shotgun (WGS) entry which is preliminary data.</text>
</comment>
<dbReference type="EMBL" id="QSUL01000020">
    <property type="protein sequence ID" value="RGN31259.1"/>
    <property type="molecule type" value="Genomic_DNA"/>
</dbReference>
<protein>
    <submittedName>
        <fullName evidence="1">Uncharacterized protein</fullName>
    </submittedName>
</protein>
<dbReference type="AlphaFoldDB" id="A0A3E5B119"/>
<organism evidence="1 2">
    <name type="scientific">Bacteroides oleiciplenus</name>
    <dbReference type="NCBI Taxonomy" id="626931"/>
    <lineage>
        <taxon>Bacteria</taxon>
        <taxon>Pseudomonadati</taxon>
        <taxon>Bacteroidota</taxon>
        <taxon>Bacteroidia</taxon>
        <taxon>Bacteroidales</taxon>
        <taxon>Bacteroidaceae</taxon>
        <taxon>Bacteroides</taxon>
    </lineage>
</organism>
<gene>
    <name evidence="1" type="ORF">DXB65_21355</name>
</gene>
<evidence type="ECO:0000313" key="2">
    <source>
        <dbReference type="Proteomes" id="UP000260983"/>
    </source>
</evidence>
<dbReference type="Proteomes" id="UP000260983">
    <property type="component" value="Unassembled WGS sequence"/>
</dbReference>
<proteinExistence type="predicted"/>
<dbReference type="RefSeq" id="WP_117725498.1">
    <property type="nucleotide sequence ID" value="NZ_QSUL01000020.1"/>
</dbReference>